<comment type="caution">
    <text evidence="1">The sequence shown here is derived from an EMBL/GenBank/DDBJ whole genome shotgun (WGS) entry which is preliminary data.</text>
</comment>
<name>A0A0D6N4D6_9PROT</name>
<dbReference type="Proteomes" id="UP000032671">
    <property type="component" value="Unassembled WGS sequence"/>
</dbReference>
<dbReference type="AlphaFoldDB" id="A0A0D6N4D6"/>
<dbReference type="RefSeq" id="WP_048838648.1">
    <property type="nucleotide sequence ID" value="NZ_BAMV01000013.1"/>
</dbReference>
<gene>
    <name evidence="1" type="ORF">Abci_013_005</name>
    <name evidence="2" type="ORF">ACI01nite_27140</name>
</gene>
<evidence type="ECO:0000313" key="1">
    <source>
        <dbReference type="EMBL" id="GAN60580.1"/>
    </source>
</evidence>
<dbReference type="Proteomes" id="UP000321891">
    <property type="component" value="Unassembled WGS sequence"/>
</dbReference>
<evidence type="ECO:0000313" key="3">
    <source>
        <dbReference type="Proteomes" id="UP000032671"/>
    </source>
</evidence>
<protein>
    <submittedName>
        <fullName evidence="1">Uncharacterized protein</fullName>
    </submittedName>
</protein>
<accession>A0A0D6N4D6</accession>
<evidence type="ECO:0000313" key="4">
    <source>
        <dbReference type="Proteomes" id="UP000321891"/>
    </source>
</evidence>
<reference evidence="2 4" key="2">
    <citation type="submission" date="2019-07" db="EMBL/GenBank/DDBJ databases">
        <title>Whole genome shotgun sequence of Acetobacter cibinongensis NBRC 16605.</title>
        <authorList>
            <person name="Hosoyama A."/>
            <person name="Uohara A."/>
            <person name="Ohji S."/>
            <person name="Ichikawa N."/>
        </authorList>
    </citation>
    <scope>NUCLEOTIDE SEQUENCE [LARGE SCALE GENOMIC DNA]</scope>
    <source>
        <strain evidence="2 4">NBRC 16605</strain>
    </source>
</reference>
<reference evidence="1 3" key="1">
    <citation type="submission" date="2012-11" db="EMBL/GenBank/DDBJ databases">
        <title>Whole genome sequence of Acetobacter cibinongensis 4H-1.</title>
        <authorList>
            <person name="Azuma Y."/>
            <person name="Higashiura N."/>
            <person name="Hirakawa H."/>
            <person name="Matsushita K."/>
        </authorList>
    </citation>
    <scope>NUCLEOTIDE SEQUENCE [LARGE SCALE GENOMIC DNA]</scope>
    <source>
        <strain evidence="1 3">4H-1</strain>
    </source>
</reference>
<evidence type="ECO:0000313" key="2">
    <source>
        <dbReference type="EMBL" id="GEL60112.1"/>
    </source>
</evidence>
<keyword evidence="4" id="KW-1185">Reference proteome</keyword>
<organism evidence="1 3">
    <name type="scientific">Acetobacter cibinongensis</name>
    <dbReference type="NCBI Taxonomy" id="146475"/>
    <lineage>
        <taxon>Bacteria</taxon>
        <taxon>Pseudomonadati</taxon>
        <taxon>Pseudomonadota</taxon>
        <taxon>Alphaproteobacteria</taxon>
        <taxon>Acetobacterales</taxon>
        <taxon>Acetobacteraceae</taxon>
        <taxon>Acetobacter</taxon>
    </lineage>
</organism>
<accession>A0A6N3SSQ2</accession>
<dbReference type="EMBL" id="BAMV01000013">
    <property type="protein sequence ID" value="GAN60580.1"/>
    <property type="molecule type" value="Genomic_DNA"/>
</dbReference>
<dbReference type="EMBL" id="BJVU01000023">
    <property type="protein sequence ID" value="GEL60112.1"/>
    <property type="molecule type" value="Genomic_DNA"/>
</dbReference>
<proteinExistence type="predicted"/>
<sequence>MDQNDGNFDFTKQAADYLRKVSKDDGLCSNIRSSHAHMLVAAALGYNSRKAMLDDPKGPYTKNQWLSHTAKHVENIRATILRMKGACVRPEHAPEIARIIQDGLTPACCECGEHNIDNLPIGYVEQGDDADWVCASCSADDTQYGTCYCCGDHVIYTVEQLDAKGLCSEHHGEFDLDPEEEEDYESYIEYLEIH</sequence>